<proteinExistence type="predicted"/>
<protein>
    <submittedName>
        <fullName evidence="1">Uncharacterized protein</fullName>
    </submittedName>
</protein>
<dbReference type="EMBL" id="APVH01000032">
    <property type="protein sequence ID" value="EPX80498.1"/>
    <property type="molecule type" value="Genomic_DNA"/>
</dbReference>
<comment type="caution">
    <text evidence="1">The sequence shown here is derived from an EMBL/GenBank/DDBJ whole genome shotgun (WGS) entry which is preliminary data.</text>
</comment>
<organism evidence="1 2">
    <name type="scientific">Salipiger mucosus DSM 16094</name>
    <dbReference type="NCBI Taxonomy" id="1123237"/>
    <lineage>
        <taxon>Bacteria</taxon>
        <taxon>Pseudomonadati</taxon>
        <taxon>Pseudomonadota</taxon>
        <taxon>Alphaproteobacteria</taxon>
        <taxon>Rhodobacterales</taxon>
        <taxon>Roseobacteraceae</taxon>
        <taxon>Salipiger</taxon>
    </lineage>
</organism>
<name>S9QLM8_9RHOB</name>
<accession>S9QLM8</accession>
<dbReference type="HOGENOM" id="CLU_2635980_0_0_5"/>
<dbReference type="RefSeq" id="WP_020038672.1">
    <property type="nucleotide sequence ID" value="NZ_KE557277.1"/>
</dbReference>
<sequence>MSKSQDEMKAVLVRAFVGFRIIANHSVLPTQKEIATDRAGNCLWALGVEEYEGFRAIEPEPLGDTIDGAAIHLVETK</sequence>
<dbReference type="Proteomes" id="UP000015347">
    <property type="component" value="Unassembled WGS sequence"/>
</dbReference>
<keyword evidence="2" id="KW-1185">Reference proteome</keyword>
<evidence type="ECO:0000313" key="2">
    <source>
        <dbReference type="Proteomes" id="UP000015347"/>
    </source>
</evidence>
<dbReference type="OrthoDB" id="9922713at2"/>
<gene>
    <name evidence="1" type="ORF">Salmuc_03815</name>
</gene>
<evidence type="ECO:0000313" key="1">
    <source>
        <dbReference type="EMBL" id="EPX80498.1"/>
    </source>
</evidence>
<reference evidence="2" key="1">
    <citation type="journal article" date="2014" name="Stand. Genomic Sci.">
        <title>Genome sequence of the exopolysaccharide-producing Salipiger mucosus type strain (DSM 16094(T)), a moderately halophilic member of the Roseobacter clade.</title>
        <authorList>
            <person name="Riedel T."/>
            <person name="Spring S."/>
            <person name="Fiebig A."/>
            <person name="Petersen J."/>
            <person name="Kyrpides N.C."/>
            <person name="Goker M."/>
            <person name="Klenk H.P."/>
        </authorList>
    </citation>
    <scope>NUCLEOTIDE SEQUENCE [LARGE SCALE GENOMIC DNA]</scope>
    <source>
        <strain evidence="2">DSM 16094</strain>
    </source>
</reference>
<dbReference type="AlphaFoldDB" id="S9QLM8"/>
<dbReference type="STRING" id="1123237.Salmuc_03815"/>